<comment type="caution">
    <text evidence="9">The sequence shown here is derived from an EMBL/GenBank/DDBJ whole genome shotgun (WGS) entry which is preliminary data.</text>
</comment>
<feature type="transmembrane region" description="Helical" evidence="7">
    <location>
        <begin position="294"/>
        <end position="320"/>
    </location>
</feature>
<proteinExistence type="inferred from homology"/>
<feature type="domain" description="ABC transmembrane type-1" evidence="8">
    <location>
        <begin position="97"/>
        <end position="313"/>
    </location>
</feature>
<keyword evidence="5 7" id="KW-1133">Transmembrane helix</keyword>
<feature type="transmembrane region" description="Helical" evidence="7">
    <location>
        <begin position="194"/>
        <end position="213"/>
    </location>
</feature>
<comment type="subcellular location">
    <subcellularLocation>
        <location evidence="1 7">Cell membrane</location>
        <topology evidence="1 7">Multi-pass membrane protein</topology>
    </subcellularLocation>
</comment>
<dbReference type="RefSeq" id="WP_189100284.1">
    <property type="nucleotide sequence ID" value="NZ_BMQO01000004.1"/>
</dbReference>
<accession>A0ABQ2SGI4</accession>
<protein>
    <submittedName>
        <fullName evidence="9">Peptide ABC transporter permease</fullName>
    </submittedName>
</protein>
<gene>
    <name evidence="9" type="ORF">GCM10008961_13910</name>
</gene>
<keyword evidence="4 7" id="KW-0812">Transmembrane</keyword>
<dbReference type="Gene3D" id="1.10.3720.10">
    <property type="entry name" value="MetI-like"/>
    <property type="match status" value="1"/>
</dbReference>
<evidence type="ECO:0000259" key="8">
    <source>
        <dbReference type="PROSITE" id="PS50928"/>
    </source>
</evidence>
<keyword evidence="10" id="KW-1185">Reference proteome</keyword>
<sequence>MIPFLLRRVIQSIPTLFLASILIFFVIQLAPGDFLTPAKLNPGISQQQLDNLSAAFGLDRSPIEQYLLWMKNMIFNGDFGLSFQYQQPVLNIIWPRILNSLWLVLLYTALFYAIAIPVGVYGAVRQNSLGDKAINVVLYFLLGFPSFFLALIVIYLILKLRNATGWDIPINGMTSQGFDSMAPLAQVLDVAKHLLIPALVLAISDAAGLTRVIRGQMLEVMRSDYIRTARAKGVSERTAIWKHTFRNAILPIVAGIGGLLPAAVSGAGFIEVVYAYPGITPMILDAINAQDLYLIAGFTVITTVLLVVGNALSDILLAVVDPRIKVG</sequence>
<evidence type="ECO:0000313" key="9">
    <source>
        <dbReference type="EMBL" id="GGS23618.1"/>
    </source>
</evidence>
<evidence type="ECO:0000256" key="5">
    <source>
        <dbReference type="ARBA" id="ARBA00022989"/>
    </source>
</evidence>
<dbReference type="PANTHER" id="PTHR30465">
    <property type="entry name" value="INNER MEMBRANE ABC TRANSPORTER"/>
    <property type="match status" value="1"/>
</dbReference>
<organism evidence="9 10">
    <name type="scientific">Deinococcus knuensis</name>
    <dbReference type="NCBI Taxonomy" id="1837380"/>
    <lineage>
        <taxon>Bacteria</taxon>
        <taxon>Thermotogati</taxon>
        <taxon>Deinococcota</taxon>
        <taxon>Deinococci</taxon>
        <taxon>Deinococcales</taxon>
        <taxon>Deinococcaceae</taxon>
        <taxon>Deinococcus</taxon>
    </lineage>
</organism>
<dbReference type="InterPro" id="IPR035906">
    <property type="entry name" value="MetI-like_sf"/>
</dbReference>
<feature type="transmembrane region" description="Helical" evidence="7">
    <location>
        <begin position="136"/>
        <end position="158"/>
    </location>
</feature>
<evidence type="ECO:0000256" key="3">
    <source>
        <dbReference type="ARBA" id="ARBA00022475"/>
    </source>
</evidence>
<keyword evidence="6 7" id="KW-0472">Membrane</keyword>
<dbReference type="Pfam" id="PF19300">
    <property type="entry name" value="BPD_transp_1_N"/>
    <property type="match status" value="1"/>
</dbReference>
<evidence type="ECO:0000256" key="2">
    <source>
        <dbReference type="ARBA" id="ARBA00022448"/>
    </source>
</evidence>
<comment type="similarity">
    <text evidence="7">Belongs to the binding-protein-dependent transport system permease family.</text>
</comment>
<evidence type="ECO:0000313" key="10">
    <source>
        <dbReference type="Proteomes" id="UP000620633"/>
    </source>
</evidence>
<evidence type="ECO:0000256" key="7">
    <source>
        <dbReference type="RuleBase" id="RU363032"/>
    </source>
</evidence>
<keyword evidence="3" id="KW-1003">Cell membrane</keyword>
<dbReference type="InterPro" id="IPR000515">
    <property type="entry name" value="MetI-like"/>
</dbReference>
<dbReference type="SUPFAM" id="SSF161098">
    <property type="entry name" value="MetI-like"/>
    <property type="match status" value="1"/>
</dbReference>
<dbReference type="EMBL" id="BMQO01000004">
    <property type="protein sequence ID" value="GGS23618.1"/>
    <property type="molecule type" value="Genomic_DNA"/>
</dbReference>
<dbReference type="Proteomes" id="UP000620633">
    <property type="component" value="Unassembled WGS sequence"/>
</dbReference>
<feature type="transmembrane region" description="Helical" evidence="7">
    <location>
        <begin position="248"/>
        <end position="274"/>
    </location>
</feature>
<evidence type="ECO:0000256" key="4">
    <source>
        <dbReference type="ARBA" id="ARBA00022692"/>
    </source>
</evidence>
<dbReference type="InterPro" id="IPR045621">
    <property type="entry name" value="BPD_transp_1_N"/>
</dbReference>
<keyword evidence="2 7" id="KW-0813">Transport</keyword>
<evidence type="ECO:0000256" key="6">
    <source>
        <dbReference type="ARBA" id="ARBA00023136"/>
    </source>
</evidence>
<dbReference type="PANTHER" id="PTHR30465:SF0">
    <property type="entry name" value="OLIGOPEPTIDE TRANSPORT SYSTEM PERMEASE PROTEIN APPB"/>
    <property type="match status" value="1"/>
</dbReference>
<dbReference type="CDD" id="cd06261">
    <property type="entry name" value="TM_PBP2"/>
    <property type="match status" value="1"/>
</dbReference>
<dbReference type="Pfam" id="PF00528">
    <property type="entry name" value="BPD_transp_1"/>
    <property type="match status" value="1"/>
</dbReference>
<evidence type="ECO:0000256" key="1">
    <source>
        <dbReference type="ARBA" id="ARBA00004651"/>
    </source>
</evidence>
<dbReference type="PROSITE" id="PS50928">
    <property type="entry name" value="ABC_TM1"/>
    <property type="match status" value="1"/>
</dbReference>
<feature type="transmembrane region" description="Helical" evidence="7">
    <location>
        <begin position="101"/>
        <end position="124"/>
    </location>
</feature>
<reference evidence="10" key="1">
    <citation type="journal article" date="2019" name="Int. J. Syst. Evol. Microbiol.">
        <title>The Global Catalogue of Microorganisms (GCM) 10K type strain sequencing project: providing services to taxonomists for standard genome sequencing and annotation.</title>
        <authorList>
            <consortium name="The Broad Institute Genomics Platform"/>
            <consortium name="The Broad Institute Genome Sequencing Center for Infectious Disease"/>
            <person name="Wu L."/>
            <person name="Ma J."/>
        </authorList>
    </citation>
    <scope>NUCLEOTIDE SEQUENCE [LARGE SCALE GENOMIC DNA]</scope>
    <source>
        <strain evidence="10">JCM 31406</strain>
    </source>
</reference>
<feature type="transmembrane region" description="Helical" evidence="7">
    <location>
        <begin position="12"/>
        <end position="30"/>
    </location>
</feature>
<name>A0ABQ2SGI4_9DEIO</name>